<feature type="compositionally biased region" description="Polar residues" evidence="1">
    <location>
        <begin position="69"/>
        <end position="82"/>
    </location>
</feature>
<proteinExistence type="predicted"/>
<feature type="region of interest" description="Disordered" evidence="1">
    <location>
        <begin position="56"/>
        <end position="82"/>
    </location>
</feature>
<organism evidence="2 3">
    <name type="scientific">Psilocybe cf. subviscida</name>
    <dbReference type="NCBI Taxonomy" id="2480587"/>
    <lineage>
        <taxon>Eukaryota</taxon>
        <taxon>Fungi</taxon>
        <taxon>Dikarya</taxon>
        <taxon>Basidiomycota</taxon>
        <taxon>Agaricomycotina</taxon>
        <taxon>Agaricomycetes</taxon>
        <taxon>Agaricomycetidae</taxon>
        <taxon>Agaricales</taxon>
        <taxon>Agaricineae</taxon>
        <taxon>Strophariaceae</taxon>
        <taxon>Psilocybe</taxon>
    </lineage>
</organism>
<comment type="caution">
    <text evidence="2">The sequence shown here is derived from an EMBL/GenBank/DDBJ whole genome shotgun (WGS) entry which is preliminary data.</text>
</comment>
<dbReference type="EMBL" id="JAACJJ010000002">
    <property type="protein sequence ID" value="KAF5329767.1"/>
    <property type="molecule type" value="Genomic_DNA"/>
</dbReference>
<dbReference type="AlphaFoldDB" id="A0A8H5BWQ1"/>
<evidence type="ECO:0000256" key="1">
    <source>
        <dbReference type="SAM" id="MobiDB-lite"/>
    </source>
</evidence>
<evidence type="ECO:0000313" key="2">
    <source>
        <dbReference type="EMBL" id="KAF5329767.1"/>
    </source>
</evidence>
<keyword evidence="3" id="KW-1185">Reference proteome</keyword>
<name>A0A8H5BWQ1_9AGAR</name>
<protein>
    <submittedName>
        <fullName evidence="2">Uncharacterized protein</fullName>
    </submittedName>
</protein>
<accession>A0A8H5BWQ1</accession>
<dbReference type="Proteomes" id="UP000567179">
    <property type="component" value="Unassembled WGS sequence"/>
</dbReference>
<reference evidence="2 3" key="1">
    <citation type="journal article" date="2020" name="ISME J.">
        <title>Uncovering the hidden diversity of litter-decomposition mechanisms in mushroom-forming fungi.</title>
        <authorList>
            <person name="Floudas D."/>
            <person name="Bentzer J."/>
            <person name="Ahren D."/>
            <person name="Johansson T."/>
            <person name="Persson P."/>
            <person name="Tunlid A."/>
        </authorList>
    </citation>
    <scope>NUCLEOTIDE SEQUENCE [LARGE SCALE GENOMIC DNA]</scope>
    <source>
        <strain evidence="2 3">CBS 101986</strain>
    </source>
</reference>
<feature type="region of interest" description="Disordered" evidence="1">
    <location>
        <begin position="1"/>
        <end position="38"/>
    </location>
</feature>
<sequence>MSGHKTSSGHKPAPPVGRATDSHSDHLPIPSRHQLTAGVIPSSKRTRFAVPNSLLSHIQQHDSGGVLSPGTTSTSETVRTQK</sequence>
<evidence type="ECO:0000313" key="3">
    <source>
        <dbReference type="Proteomes" id="UP000567179"/>
    </source>
</evidence>
<gene>
    <name evidence="2" type="ORF">D9619_009285</name>
</gene>